<keyword evidence="3" id="KW-1185">Reference proteome</keyword>
<dbReference type="CDD" id="cd07064">
    <property type="entry name" value="AlkD_like_1"/>
    <property type="match status" value="1"/>
</dbReference>
<dbReference type="AlphaFoldDB" id="A0A1G5S5D8"/>
<feature type="compositionally biased region" description="Basic and acidic residues" evidence="1">
    <location>
        <begin position="1"/>
        <end position="11"/>
    </location>
</feature>
<reference evidence="2 3" key="1">
    <citation type="submission" date="2016-10" db="EMBL/GenBank/DDBJ databases">
        <authorList>
            <person name="de Groot N.N."/>
        </authorList>
    </citation>
    <scope>NUCLEOTIDE SEQUENCE [LARGE SCALE GENOMIC DNA]</scope>
    <source>
        <strain evidence="2 3">DSM 2784</strain>
    </source>
</reference>
<name>A0A1G5S5D8_9FIRM</name>
<proteinExistence type="predicted"/>
<dbReference type="Proteomes" id="UP000199208">
    <property type="component" value="Unassembled WGS sequence"/>
</dbReference>
<dbReference type="Pfam" id="PF08713">
    <property type="entry name" value="DNA_alkylation"/>
    <property type="match status" value="1"/>
</dbReference>
<dbReference type="Gene3D" id="1.20.1660.10">
    <property type="entry name" value="Hypothetical protein (EF3068)"/>
    <property type="match status" value="1"/>
</dbReference>
<protein>
    <submittedName>
        <fullName evidence="2">3-methyladenine DNA glycosylase AlkD</fullName>
    </submittedName>
</protein>
<dbReference type="EMBL" id="FMWL01000019">
    <property type="protein sequence ID" value="SCZ81555.1"/>
    <property type="molecule type" value="Genomic_DNA"/>
</dbReference>
<feature type="region of interest" description="Disordered" evidence="1">
    <location>
        <begin position="1"/>
        <end position="20"/>
    </location>
</feature>
<dbReference type="PANTHER" id="PTHR34070">
    <property type="entry name" value="ARMADILLO-TYPE FOLD"/>
    <property type="match status" value="1"/>
</dbReference>
<evidence type="ECO:0000313" key="3">
    <source>
        <dbReference type="Proteomes" id="UP000199208"/>
    </source>
</evidence>
<gene>
    <name evidence="2" type="ORF">SAMN03080599_02858</name>
</gene>
<sequence length="242" mass="27942">MSSERKVKEKNTPTLPSENASQCQLLEDTMDVFRCHANPENAQPMAAYMKHQFPFLGIKKPERKTLERALLQQLKKDKTIESEIIERLWSAKEREFQYLALDLLVAVQSELKPDVMPLLERLIHDKSWWDTVDLIAAQLVGPMTLRTPELIDAYIRPWSISDNLWLRRTAILFQLKSKKATDTGLLEDIIIENCGTKEFFLNKAIGWALREYSKTDPDWVAAFLCAHELAPLSVREAGKYLK</sequence>
<dbReference type="InterPro" id="IPR014825">
    <property type="entry name" value="DNA_alkylation"/>
</dbReference>
<dbReference type="SUPFAM" id="SSF48371">
    <property type="entry name" value="ARM repeat"/>
    <property type="match status" value="1"/>
</dbReference>
<dbReference type="Gene3D" id="1.25.40.290">
    <property type="entry name" value="ARM repeat domains"/>
    <property type="match status" value="1"/>
</dbReference>
<organism evidence="2 3">
    <name type="scientific">Acidaminobacter hydrogenoformans DSM 2784</name>
    <dbReference type="NCBI Taxonomy" id="1120920"/>
    <lineage>
        <taxon>Bacteria</taxon>
        <taxon>Bacillati</taxon>
        <taxon>Bacillota</taxon>
        <taxon>Clostridia</taxon>
        <taxon>Peptostreptococcales</taxon>
        <taxon>Acidaminobacteraceae</taxon>
        <taxon>Acidaminobacter</taxon>
    </lineage>
</organism>
<evidence type="ECO:0000256" key="1">
    <source>
        <dbReference type="SAM" id="MobiDB-lite"/>
    </source>
</evidence>
<dbReference type="RefSeq" id="WP_242870925.1">
    <property type="nucleotide sequence ID" value="NZ_FMWL01000019.1"/>
</dbReference>
<evidence type="ECO:0000313" key="2">
    <source>
        <dbReference type="EMBL" id="SCZ81555.1"/>
    </source>
</evidence>
<dbReference type="PANTHER" id="PTHR34070:SF1">
    <property type="entry name" value="DNA ALKYLATION REPAIR PROTEIN"/>
    <property type="match status" value="1"/>
</dbReference>
<accession>A0A1G5S5D8</accession>
<dbReference type="InterPro" id="IPR016024">
    <property type="entry name" value="ARM-type_fold"/>
</dbReference>
<dbReference type="STRING" id="1120920.SAMN03080599_02858"/>